<dbReference type="EMBL" id="JBJKFK010000103">
    <property type="protein sequence ID" value="KAL3319771.1"/>
    <property type="molecule type" value="Genomic_DNA"/>
</dbReference>
<organism evidence="2 3">
    <name type="scientific">Cichlidogyrus casuarinus</name>
    <dbReference type="NCBI Taxonomy" id="1844966"/>
    <lineage>
        <taxon>Eukaryota</taxon>
        <taxon>Metazoa</taxon>
        <taxon>Spiralia</taxon>
        <taxon>Lophotrochozoa</taxon>
        <taxon>Platyhelminthes</taxon>
        <taxon>Monogenea</taxon>
        <taxon>Monopisthocotylea</taxon>
        <taxon>Dactylogyridea</taxon>
        <taxon>Ancyrocephalidae</taxon>
        <taxon>Cichlidogyrus</taxon>
    </lineage>
</organism>
<dbReference type="InterPro" id="IPR050164">
    <property type="entry name" value="Peptidase_C19"/>
</dbReference>
<evidence type="ECO:0000313" key="3">
    <source>
        <dbReference type="Proteomes" id="UP001626550"/>
    </source>
</evidence>
<sequence length="1034" mass="118067">MCLYASRSSRTEKFLTLNVDVHNQNNLLESLAEYVRGERLEGGNAYRCEKCENRVQTTLKRTCIKKCPLVLTIQLKRFDFDWNKGVPIKFNDHFKFPRQLDLFPYTVDGVAPVTPCRNGQATEEELVDSGLQSGRASGMQTKGSTRYNLRGVVVHNGQASGGHYYSYVRFKENDLKHRWFRFDDSNVLERDLEDDSELAQQCFGGDFSSSTEAYNTSRKRYWSAYMLFYEREDFTAALLEEQSNLSAKGLLPVEALRRLLALNNQQENNFELASEEIPSHVNTSVHEANIKFIHGQLLRHESLQRFFLDLALPGQHLAGSLLTLLSHYVFKIGIRFEQHNCVDSDNVTKFSEIVFLQSTDVLDNFFFDCPHAQIRFMYAQLFSQVLGRLSTLSNQPVLQQIPPAFVNLVERYSEVAAKDFSQNNEQMEFIERVRSMVTLVEKYQEQPSPTLLYFLSDLFLFLLASTDLSGHGENYNYVYGYKSYYDAGSSSLSQNQMGLLMLTKSADLCFSVLASPLRFYHPGPYAQYLACLNDYCLMNMSLLLHESDMLERMLAHLTEEFAEPLGLTLSTSALTTMGGRLDSPNEWYQHEEPSVTYHSKHNSIQVKAAALTTELAESYVRRGGKSSSKLQLETLISILCSTIDGQYPEPVSAGVNSHSQLVPRSELLSWRPSQSMYFEGQGTDDDMALLQQMVIDETPPVAIGVRFLPNTLHVILLSLLLRGVEFQSTSQAYSSSDEEDGDARVQVQESTKNPYSSVQLENPSIRSWDVLFGQPFESNNFLLGYKKLEKHQCKFLHAGTVRHFEEIYSVSCEARFFLITAPILRIYYCKFFLAISTLNDMFFASLKYLCWENKAQSLKILNELSESILDTYSSYCPYAYQLFLAVAVLPDSLVASRLRFVVFDAKSSLNRCLQLFMDRDKRVENSVKLLWMLTVRSKEAREFLASQGAELRPHLLSLFKLVYQTLDSRYNYSFQPRFNELAGMLKGPAAKTANCYMPTLGNMPRPHMLQQLRMMDYLLNVCGTAVSANDQTMF</sequence>
<dbReference type="InterPro" id="IPR038765">
    <property type="entry name" value="Papain-like_cys_pep_sf"/>
</dbReference>
<keyword evidence="3" id="KW-1185">Reference proteome</keyword>
<dbReference type="InterPro" id="IPR018200">
    <property type="entry name" value="USP_CS"/>
</dbReference>
<dbReference type="SUPFAM" id="SSF54001">
    <property type="entry name" value="Cysteine proteinases"/>
    <property type="match status" value="1"/>
</dbReference>
<evidence type="ECO:0000259" key="1">
    <source>
        <dbReference type="PROSITE" id="PS50235"/>
    </source>
</evidence>
<dbReference type="InterPro" id="IPR001394">
    <property type="entry name" value="Peptidase_C19_UCH"/>
</dbReference>
<dbReference type="Gene3D" id="3.90.70.10">
    <property type="entry name" value="Cysteine proteinases"/>
    <property type="match status" value="1"/>
</dbReference>
<protein>
    <submittedName>
        <fullName evidence="2">Ubiquitin carboxyl-terminal hydrolase FAF-X</fullName>
    </submittedName>
</protein>
<dbReference type="PROSITE" id="PS00973">
    <property type="entry name" value="USP_2"/>
    <property type="match status" value="1"/>
</dbReference>
<dbReference type="PANTHER" id="PTHR24006">
    <property type="entry name" value="UBIQUITIN CARBOXYL-TERMINAL HYDROLASE"/>
    <property type="match status" value="1"/>
</dbReference>
<proteinExistence type="predicted"/>
<dbReference type="AlphaFoldDB" id="A0ABD2QJS2"/>
<dbReference type="PANTHER" id="PTHR24006:SF925">
    <property type="entry name" value="UBIQUITINYL HYDROLASE 1"/>
    <property type="match status" value="1"/>
</dbReference>
<dbReference type="PROSITE" id="PS50235">
    <property type="entry name" value="USP_3"/>
    <property type="match status" value="1"/>
</dbReference>
<dbReference type="Proteomes" id="UP001626550">
    <property type="component" value="Unassembled WGS sequence"/>
</dbReference>
<dbReference type="GO" id="GO:0016787">
    <property type="term" value="F:hydrolase activity"/>
    <property type="evidence" value="ECO:0007669"/>
    <property type="project" value="UniProtKB-KW"/>
</dbReference>
<dbReference type="InterPro" id="IPR028889">
    <property type="entry name" value="USP"/>
</dbReference>
<accession>A0ABD2QJS2</accession>
<comment type="caution">
    <text evidence="2">The sequence shown here is derived from an EMBL/GenBank/DDBJ whole genome shotgun (WGS) entry which is preliminary data.</text>
</comment>
<feature type="domain" description="USP" evidence="1">
    <location>
        <begin position="1"/>
        <end position="232"/>
    </location>
</feature>
<reference evidence="2 3" key="1">
    <citation type="submission" date="2024-11" db="EMBL/GenBank/DDBJ databases">
        <title>Adaptive evolution of stress response genes in parasites aligns with host niche diversity.</title>
        <authorList>
            <person name="Hahn C."/>
            <person name="Resl P."/>
        </authorList>
    </citation>
    <scope>NUCLEOTIDE SEQUENCE [LARGE SCALE GENOMIC DNA]</scope>
    <source>
        <strain evidence="2">EGGRZ-B1_66</strain>
        <tissue evidence="2">Body</tissue>
    </source>
</reference>
<keyword evidence="2" id="KW-0378">Hydrolase</keyword>
<name>A0ABD2QJS2_9PLAT</name>
<evidence type="ECO:0000313" key="2">
    <source>
        <dbReference type="EMBL" id="KAL3319771.1"/>
    </source>
</evidence>
<dbReference type="Pfam" id="PF00443">
    <property type="entry name" value="UCH"/>
    <property type="match status" value="1"/>
</dbReference>
<gene>
    <name evidence="2" type="primary">USP9X_1</name>
    <name evidence="2" type="ORF">Ciccas_001542</name>
</gene>